<dbReference type="GO" id="GO:0046872">
    <property type="term" value="F:metal ion binding"/>
    <property type="evidence" value="ECO:0007669"/>
    <property type="project" value="UniProtKB-KW"/>
</dbReference>
<evidence type="ECO:0000256" key="3">
    <source>
        <dbReference type="ARBA" id="ARBA00022833"/>
    </source>
</evidence>
<evidence type="ECO:0000256" key="2">
    <source>
        <dbReference type="ARBA" id="ARBA00022723"/>
    </source>
</evidence>
<dbReference type="Gene3D" id="2.30.29.30">
    <property type="entry name" value="Pleckstrin-homology domain (PH domain)/Phosphotyrosine-binding domain (PTB)"/>
    <property type="match status" value="1"/>
</dbReference>
<feature type="region of interest" description="Disordered" evidence="4">
    <location>
        <begin position="1"/>
        <end position="20"/>
    </location>
</feature>
<organism evidence="6 7">
    <name type="scientific">Daphnia galeata</name>
    <dbReference type="NCBI Taxonomy" id="27404"/>
    <lineage>
        <taxon>Eukaryota</taxon>
        <taxon>Metazoa</taxon>
        <taxon>Ecdysozoa</taxon>
        <taxon>Arthropoda</taxon>
        <taxon>Crustacea</taxon>
        <taxon>Branchiopoda</taxon>
        <taxon>Diplostraca</taxon>
        <taxon>Cladocera</taxon>
        <taxon>Anomopoda</taxon>
        <taxon>Daphniidae</taxon>
        <taxon>Daphnia</taxon>
    </lineage>
</organism>
<dbReference type="PROSITE" id="PS50081">
    <property type="entry name" value="ZF_DAG_PE_2"/>
    <property type="match status" value="1"/>
</dbReference>
<proteinExistence type="predicted"/>
<name>A0A8J2RQH2_9CRUS</name>
<evidence type="ECO:0000259" key="5">
    <source>
        <dbReference type="PROSITE" id="PS50081"/>
    </source>
</evidence>
<dbReference type="InterPro" id="IPR002219">
    <property type="entry name" value="PKC_DAG/PE"/>
</dbReference>
<dbReference type="CDD" id="cd20815">
    <property type="entry name" value="C1_p190RhoGEF-like"/>
    <property type="match status" value="1"/>
</dbReference>
<feature type="domain" description="Phorbol-ester/DAG-type" evidence="5">
    <location>
        <begin position="82"/>
        <end position="130"/>
    </location>
</feature>
<gene>
    <name evidence="6" type="ORF">DGAL_LOCUS10330</name>
</gene>
<dbReference type="InterPro" id="IPR046349">
    <property type="entry name" value="C1-like_sf"/>
</dbReference>
<dbReference type="PANTHER" id="PTHR13944">
    <property type="entry name" value="AGAP007712-PA"/>
    <property type="match status" value="1"/>
</dbReference>
<dbReference type="Proteomes" id="UP000789390">
    <property type="component" value="Unassembled WGS sequence"/>
</dbReference>
<dbReference type="SUPFAM" id="SSF50729">
    <property type="entry name" value="PH domain-like"/>
    <property type="match status" value="1"/>
</dbReference>
<evidence type="ECO:0000256" key="4">
    <source>
        <dbReference type="SAM" id="MobiDB-lite"/>
    </source>
</evidence>
<evidence type="ECO:0000313" key="6">
    <source>
        <dbReference type="EMBL" id="CAH0107046.1"/>
    </source>
</evidence>
<keyword evidence="3" id="KW-0862">Zinc</keyword>
<keyword evidence="2" id="KW-0479">Metal-binding</keyword>
<dbReference type="EMBL" id="CAKKLH010000246">
    <property type="protein sequence ID" value="CAH0107046.1"/>
    <property type="molecule type" value="Genomic_DNA"/>
</dbReference>
<dbReference type="AlphaFoldDB" id="A0A8J2RQH2"/>
<dbReference type="OrthoDB" id="28045at2759"/>
<keyword evidence="7" id="KW-1185">Reference proteome</keyword>
<dbReference type="InterPro" id="IPR051632">
    <property type="entry name" value="Rho_GEF"/>
</dbReference>
<dbReference type="InterPro" id="IPR011993">
    <property type="entry name" value="PH-like_dom_sf"/>
</dbReference>
<comment type="caution">
    <text evidence="6">The sequence shown here is derived from an EMBL/GenBank/DDBJ whole genome shotgun (WGS) entry which is preliminary data.</text>
</comment>
<evidence type="ECO:0000313" key="7">
    <source>
        <dbReference type="Proteomes" id="UP000789390"/>
    </source>
</evidence>
<dbReference type="GO" id="GO:0035023">
    <property type="term" value="P:regulation of Rho protein signal transduction"/>
    <property type="evidence" value="ECO:0007669"/>
    <property type="project" value="TreeGrafter"/>
</dbReference>
<evidence type="ECO:0000256" key="1">
    <source>
        <dbReference type="ARBA" id="ARBA00022553"/>
    </source>
</evidence>
<dbReference type="Pfam" id="PF17838">
    <property type="entry name" value="PH_16"/>
    <property type="match status" value="1"/>
</dbReference>
<dbReference type="PANTHER" id="PTHR13944:SF21">
    <property type="entry name" value="CYSTS, ISOFORM C"/>
    <property type="match status" value="1"/>
</dbReference>
<dbReference type="SUPFAM" id="SSF57889">
    <property type="entry name" value="Cysteine-rich domain"/>
    <property type="match status" value="1"/>
</dbReference>
<keyword evidence="1" id="KW-0597">Phosphoprotein</keyword>
<sequence>MSSYTGLESETDDDPELHLNHHHHLSHDHVSSRYILLTVSSPGKPGFENDDDANSSKRRKRDSIFFRKCKDKDKEKSKLKQPHQFVPVCHSNSQPCDVCSKSLTNKAALRCESCAITFHENSCRDQVRDCTRFKVPKSRSHFTSKRLVREKAGGQDTRSSYLISSNPDEPEMYELKIQNSREKRIWIDTIRAAMEQCPEDEEGNGKGSTIGQFVWKRKWPHSANSSWLLLGSDSAPPKYSHLVEQGFQSAQAKETLSQAMTELCRLLGLLLSSNAAAN</sequence>
<dbReference type="InterPro" id="IPR041020">
    <property type="entry name" value="PH_16"/>
</dbReference>
<dbReference type="SMART" id="SM00109">
    <property type="entry name" value="C1"/>
    <property type="match status" value="1"/>
</dbReference>
<protein>
    <recommendedName>
        <fullName evidence="5">Phorbol-ester/DAG-type domain-containing protein</fullName>
    </recommendedName>
</protein>
<reference evidence="6" key="1">
    <citation type="submission" date="2021-11" db="EMBL/GenBank/DDBJ databases">
        <authorList>
            <person name="Schell T."/>
        </authorList>
    </citation>
    <scope>NUCLEOTIDE SEQUENCE</scope>
    <source>
        <strain evidence="6">M5</strain>
    </source>
</reference>
<accession>A0A8J2RQH2</accession>